<dbReference type="GO" id="GO:0004672">
    <property type="term" value="F:protein kinase activity"/>
    <property type="evidence" value="ECO:0007669"/>
    <property type="project" value="InterPro"/>
</dbReference>
<keyword evidence="3" id="KW-0418">Kinase</keyword>
<protein>
    <submittedName>
        <fullName evidence="3">Inactive tyrosine-protein kinase transmembrane receptor ROR1</fullName>
    </submittedName>
</protein>
<dbReference type="OrthoDB" id="5976985at2759"/>
<keyword evidence="4" id="KW-1185">Reference proteome</keyword>
<keyword evidence="1 3" id="KW-0812">Transmembrane</keyword>
<dbReference type="InterPro" id="IPR001245">
    <property type="entry name" value="Ser-Thr/Tyr_kinase_cat_dom"/>
</dbReference>
<feature type="domain" description="Protein kinase" evidence="2">
    <location>
        <begin position="517"/>
        <end position="837"/>
    </location>
</feature>
<dbReference type="GO" id="GO:0005524">
    <property type="term" value="F:ATP binding"/>
    <property type="evidence" value="ECO:0007669"/>
    <property type="project" value="InterPro"/>
</dbReference>
<dbReference type="Pfam" id="PF07714">
    <property type="entry name" value="PK_Tyr_Ser-Thr"/>
    <property type="match status" value="1"/>
</dbReference>
<dbReference type="EMBL" id="JAIZAY010000010">
    <property type="protein sequence ID" value="KAJ8035069.1"/>
    <property type="molecule type" value="Genomic_DNA"/>
</dbReference>
<feature type="transmembrane region" description="Helical" evidence="1">
    <location>
        <begin position="301"/>
        <end position="318"/>
    </location>
</feature>
<dbReference type="PROSITE" id="PS50011">
    <property type="entry name" value="PROTEIN_KINASE_DOM"/>
    <property type="match status" value="1"/>
</dbReference>
<evidence type="ECO:0000256" key="1">
    <source>
        <dbReference type="SAM" id="Phobius"/>
    </source>
</evidence>
<comment type="caution">
    <text evidence="3">The sequence shown here is derived from an EMBL/GenBank/DDBJ whole genome shotgun (WGS) entry which is preliminary data.</text>
</comment>
<keyword evidence="1" id="KW-1133">Transmembrane helix</keyword>
<dbReference type="PRINTS" id="PR00109">
    <property type="entry name" value="TYRKINASE"/>
</dbReference>
<dbReference type="InterPro" id="IPR052787">
    <property type="entry name" value="MAVS"/>
</dbReference>
<reference evidence="3" key="1">
    <citation type="submission" date="2021-10" db="EMBL/GenBank/DDBJ databases">
        <title>Tropical sea cucumber genome reveals ecological adaptation and Cuvierian tubules defense mechanism.</title>
        <authorList>
            <person name="Chen T."/>
        </authorList>
    </citation>
    <scope>NUCLEOTIDE SEQUENCE</scope>
    <source>
        <strain evidence="3">Nanhai2018</strain>
        <tissue evidence="3">Muscle</tissue>
    </source>
</reference>
<dbReference type="Proteomes" id="UP001152320">
    <property type="component" value="Chromosome 10"/>
</dbReference>
<evidence type="ECO:0000313" key="3">
    <source>
        <dbReference type="EMBL" id="KAJ8035069.1"/>
    </source>
</evidence>
<accession>A0A9Q1H6K6</accession>
<evidence type="ECO:0000259" key="2">
    <source>
        <dbReference type="PROSITE" id="PS50011"/>
    </source>
</evidence>
<dbReference type="PANTHER" id="PTHR21446">
    <property type="entry name" value="DUF3504 DOMAIN-CONTAINING PROTEIN"/>
    <property type="match status" value="1"/>
</dbReference>
<gene>
    <name evidence="3" type="ORF">HOLleu_22162</name>
</gene>
<dbReference type="SUPFAM" id="SSF56112">
    <property type="entry name" value="Protein kinase-like (PK-like)"/>
    <property type="match status" value="1"/>
</dbReference>
<feature type="transmembrane region" description="Helical" evidence="1">
    <location>
        <begin position="437"/>
        <end position="459"/>
    </location>
</feature>
<keyword evidence="1" id="KW-0472">Membrane</keyword>
<organism evidence="3 4">
    <name type="scientific">Holothuria leucospilota</name>
    <name type="common">Black long sea cucumber</name>
    <name type="synonym">Mertensiothuria leucospilota</name>
    <dbReference type="NCBI Taxonomy" id="206669"/>
    <lineage>
        <taxon>Eukaryota</taxon>
        <taxon>Metazoa</taxon>
        <taxon>Echinodermata</taxon>
        <taxon>Eleutherozoa</taxon>
        <taxon>Echinozoa</taxon>
        <taxon>Holothuroidea</taxon>
        <taxon>Aspidochirotacea</taxon>
        <taxon>Aspidochirotida</taxon>
        <taxon>Holothuriidae</taxon>
        <taxon>Holothuria</taxon>
    </lineage>
</organism>
<feature type="transmembrane region" description="Helical" evidence="1">
    <location>
        <begin position="272"/>
        <end position="289"/>
    </location>
</feature>
<keyword evidence="3" id="KW-0675">Receptor</keyword>
<dbReference type="InterPro" id="IPR011009">
    <property type="entry name" value="Kinase-like_dom_sf"/>
</dbReference>
<proteinExistence type="predicted"/>
<dbReference type="Gene3D" id="1.10.510.10">
    <property type="entry name" value="Transferase(Phosphotransferase) domain 1"/>
    <property type="match status" value="1"/>
</dbReference>
<keyword evidence="3" id="KW-0808">Transferase</keyword>
<name>A0A9Q1H6K6_HOLLE</name>
<evidence type="ECO:0000313" key="4">
    <source>
        <dbReference type="Proteomes" id="UP001152320"/>
    </source>
</evidence>
<sequence length="871" mass="99444">MSDFVPNFDLNFDLSSLDDDFIIQEVTEPTNGPETSGGRFQNLSEDEVTEIAKSRMEKSTVYNTSWGVRILKKWCSTKGLTQEFEKLPVSDLSNLLRQFYAEVRKEDGSMYSKQSYVGLRAAIHRHIAGEPYKRQINIMQDREFQATNHVFLGVLKALKPQGLDFSKPKPVIGEGDLKKLFSSNTLGMHTPKALLNLVWFYIEFHFCRRGREGLTNLKKSFFRFQKDDIGRVFCALKFNESTKITQEIPGPIFNLRKECMATTAHAVQYKTSSSFTVLIIVLLWIIIIIKQEVMQCEMDFIYWHLPLASLLVLLQVVPSSEETVFCSMDRNQNSTTCVAEVNTSVCLVCPKREAAHKESSENWWYNGDPIYRNGNNVGESNTQLNCSSELYSLLVPHVVLSGMDIVYFCGKSKTNWFAFNVRSYGTDDEPLNGNDLLVLYIAVPCLFLVSLLATFFVYFKVKNGRQQIKNTRTKERQTVTIDDSEGADISNAFVYSDITKESETTTSQVISSPPLKISLVTRLKTGGKFDYWSATYISESSEEEKCFAKTLSSYATMKDAAMFQDLAMNLQSLKHSAFVVQLMFVSVEEKFHSIVSQLYNPCFFTVPYAIYYEYMECGSLRDFMLRRYQQARSSRMSIKDTDILPANVKSQIQELLTFATMITAGMKFITSQKFSHPALSLRKVLLSEYCQCKLYDIYPTEMAMAKINDLMTKDYPPIAWLAPETIFLHEYETCSDVWSFAVLLWELFSLGNSIVNLLVFLIPNREKIELHTKRSGDTPFARDTADEVEQKIREGAVLPQTLCCPGAMYSMMLSCWNNASNKRPTFDGMLPKMETMLEKLKESEAKLPHQNEVPQPSYSILDAKEATNNYI</sequence>
<dbReference type="InterPro" id="IPR000719">
    <property type="entry name" value="Prot_kinase_dom"/>
</dbReference>
<dbReference type="AlphaFoldDB" id="A0A9Q1H6K6"/>
<dbReference type="PANTHER" id="PTHR21446:SF12">
    <property type="entry name" value="POTASSIUM CHANNEL TETRAMERIZATION DOMAIN CONTAINING 1"/>
    <property type="match status" value="1"/>
</dbReference>